<dbReference type="CDD" id="cd04301">
    <property type="entry name" value="NAT_SF"/>
    <property type="match status" value="1"/>
</dbReference>
<organism evidence="4 5">
    <name type="scientific">Rubellimicrobium roseum</name>
    <dbReference type="NCBI Taxonomy" id="687525"/>
    <lineage>
        <taxon>Bacteria</taxon>
        <taxon>Pseudomonadati</taxon>
        <taxon>Pseudomonadota</taxon>
        <taxon>Alphaproteobacteria</taxon>
        <taxon>Rhodobacterales</taxon>
        <taxon>Roseobacteraceae</taxon>
        <taxon>Rubellimicrobium</taxon>
    </lineage>
</organism>
<evidence type="ECO:0000313" key="4">
    <source>
        <dbReference type="EMBL" id="TNC67249.1"/>
    </source>
</evidence>
<feature type="domain" description="N-acetyltransferase" evidence="3">
    <location>
        <begin position="1"/>
        <end position="146"/>
    </location>
</feature>
<accession>A0A5C4ND24</accession>
<dbReference type="PANTHER" id="PTHR43877">
    <property type="entry name" value="AMINOALKYLPHOSPHONATE N-ACETYLTRANSFERASE-RELATED-RELATED"/>
    <property type="match status" value="1"/>
</dbReference>
<dbReference type="InterPro" id="IPR000182">
    <property type="entry name" value="GNAT_dom"/>
</dbReference>
<evidence type="ECO:0000313" key="5">
    <source>
        <dbReference type="Proteomes" id="UP000305709"/>
    </source>
</evidence>
<dbReference type="GO" id="GO:0016747">
    <property type="term" value="F:acyltransferase activity, transferring groups other than amino-acyl groups"/>
    <property type="evidence" value="ECO:0007669"/>
    <property type="project" value="InterPro"/>
</dbReference>
<dbReference type="SUPFAM" id="SSF55729">
    <property type="entry name" value="Acyl-CoA N-acyltransferases (Nat)"/>
    <property type="match status" value="1"/>
</dbReference>
<dbReference type="Pfam" id="PF00583">
    <property type="entry name" value="Acetyltransf_1"/>
    <property type="match status" value="1"/>
</dbReference>
<sequence length="149" mass="15737">MLSGEPLHPADSDYGVFVGALAAEGLPTDDLTEPGRIFVRVRLDDRPIGYGGYEVFGEDALLRSLVVLPGLRGRGLGRQVTEAVLREAAGAGARRAWLLTTTAAPFFERLGFVGIARADAPESIRSTRQAASLCPSSAALMTRSLAPKA</sequence>
<dbReference type="OrthoDB" id="5197788at2"/>
<name>A0A5C4ND24_9RHOB</name>
<reference evidence="4 5" key="1">
    <citation type="submission" date="2019-06" db="EMBL/GenBank/DDBJ databases">
        <authorList>
            <person name="Jiang L."/>
        </authorList>
    </citation>
    <scope>NUCLEOTIDE SEQUENCE [LARGE SCALE GENOMIC DNA]</scope>
    <source>
        <strain evidence="4 5">YIM 48858</strain>
    </source>
</reference>
<comment type="caution">
    <text evidence="4">The sequence shown here is derived from an EMBL/GenBank/DDBJ whole genome shotgun (WGS) entry which is preliminary data.</text>
</comment>
<evidence type="ECO:0000256" key="2">
    <source>
        <dbReference type="ARBA" id="ARBA00023315"/>
    </source>
</evidence>
<protein>
    <submittedName>
        <fullName evidence="4">GNAT family N-acetyltransferase</fullName>
    </submittedName>
</protein>
<dbReference type="EMBL" id="VDFV01000029">
    <property type="protein sequence ID" value="TNC67249.1"/>
    <property type="molecule type" value="Genomic_DNA"/>
</dbReference>
<dbReference type="Proteomes" id="UP000305709">
    <property type="component" value="Unassembled WGS sequence"/>
</dbReference>
<dbReference type="NCBIfam" id="NF040501">
    <property type="entry name" value="resist_ArsN2"/>
    <property type="match status" value="1"/>
</dbReference>
<dbReference type="InterPro" id="IPR050832">
    <property type="entry name" value="Bact_Acetyltransf"/>
</dbReference>
<dbReference type="InterPro" id="IPR016181">
    <property type="entry name" value="Acyl_CoA_acyltransferase"/>
</dbReference>
<keyword evidence="1 4" id="KW-0808">Transferase</keyword>
<dbReference type="PROSITE" id="PS51186">
    <property type="entry name" value="GNAT"/>
    <property type="match status" value="1"/>
</dbReference>
<keyword evidence="2" id="KW-0012">Acyltransferase</keyword>
<dbReference type="AlphaFoldDB" id="A0A5C4ND24"/>
<proteinExistence type="predicted"/>
<evidence type="ECO:0000259" key="3">
    <source>
        <dbReference type="PROSITE" id="PS51186"/>
    </source>
</evidence>
<gene>
    <name evidence="4" type="ORF">FHG71_15880</name>
</gene>
<keyword evidence="5" id="KW-1185">Reference proteome</keyword>
<dbReference type="Gene3D" id="3.40.630.30">
    <property type="match status" value="1"/>
</dbReference>
<evidence type="ECO:0000256" key="1">
    <source>
        <dbReference type="ARBA" id="ARBA00022679"/>
    </source>
</evidence>